<name>A0A4P0Y6H2_KLEPN</name>
<organism evidence="4">
    <name type="scientific">Klebsiella pneumoniae</name>
    <dbReference type="NCBI Taxonomy" id="573"/>
    <lineage>
        <taxon>Bacteria</taxon>
        <taxon>Pseudomonadati</taxon>
        <taxon>Pseudomonadota</taxon>
        <taxon>Gammaproteobacteria</taxon>
        <taxon>Enterobacterales</taxon>
        <taxon>Enterobacteriaceae</taxon>
        <taxon>Klebsiella/Raoultella group</taxon>
        <taxon>Klebsiella</taxon>
        <taxon>Klebsiella pneumoniae complex</taxon>
    </lineage>
</organism>
<protein>
    <submittedName>
        <fullName evidence="4">Lactonase Drp35</fullName>
        <ecNumber evidence="4">3.1.1.-</ecNumber>
    </submittedName>
</protein>
<evidence type="ECO:0000256" key="1">
    <source>
        <dbReference type="ARBA" id="ARBA00022801"/>
    </source>
</evidence>
<evidence type="ECO:0000259" key="3">
    <source>
        <dbReference type="Pfam" id="PF08450"/>
    </source>
</evidence>
<gene>
    <name evidence="4" type="ORF">NCTC9183_03845</name>
</gene>
<dbReference type="InterPro" id="IPR013658">
    <property type="entry name" value="SGL"/>
</dbReference>
<dbReference type="AlphaFoldDB" id="A0A4P0Y6H2"/>
<dbReference type="SUPFAM" id="SSF63829">
    <property type="entry name" value="Calcium-dependent phosphotriesterase"/>
    <property type="match status" value="1"/>
</dbReference>
<sequence length="355" mass="37897">MKSPSVLLPGINHMNGLNHNALTCSAVPIPPWERSLQTVEAQPYFSVSQASLVLEGIVFDRNNNLLFVDVATGRVFKLTPERQLSIVLKENSFGASGLAVHKDGRIFIASVGDMQRGSVRAIEPNGTREQMIVAPDAGFLVNDLVFDNQGGFYFTDSRGDSADPQGGVFYVCPNVGSIHAILPGLAVGNGIAIDPAGSQIWATEHAKNRLHRVRLSDATTVAPFGSVVTYQFTGAGARRARVDSEGNVYVAISGQGRVMVFNRNGLPIGQIVLPDRDKGRNLKSTSLAIRPGHRELFIVANSGDRTWWSDDFSIGRIRAGTVSLFTSVTGNEWSGRPGNAGPGQGVNSSGSLKAA</sequence>
<feature type="compositionally biased region" description="Polar residues" evidence="2">
    <location>
        <begin position="345"/>
        <end position="355"/>
    </location>
</feature>
<reference evidence="4" key="1">
    <citation type="submission" date="2019-04" db="EMBL/GenBank/DDBJ databases">
        <authorList>
            <consortium name="Pathogen Informatics"/>
        </authorList>
    </citation>
    <scope>NUCLEOTIDE SEQUENCE</scope>
    <source>
        <strain evidence="4">NCTC9183</strain>
    </source>
</reference>
<dbReference type="PANTHER" id="PTHR47572">
    <property type="entry name" value="LIPOPROTEIN-RELATED"/>
    <property type="match status" value="1"/>
</dbReference>
<dbReference type="InterPro" id="IPR011042">
    <property type="entry name" value="6-blade_b-propeller_TolB-like"/>
</dbReference>
<dbReference type="Gene3D" id="2.120.10.30">
    <property type="entry name" value="TolB, C-terminal domain"/>
    <property type="match status" value="1"/>
</dbReference>
<dbReference type="EC" id="3.1.1.-" evidence="4"/>
<dbReference type="GO" id="GO:0016787">
    <property type="term" value="F:hydrolase activity"/>
    <property type="evidence" value="ECO:0007669"/>
    <property type="project" value="UniProtKB-KW"/>
</dbReference>
<feature type="domain" description="SMP-30/Gluconolactonase/LRE-like region" evidence="3">
    <location>
        <begin position="55"/>
        <end position="275"/>
    </location>
</feature>
<dbReference type="PANTHER" id="PTHR47572:SF4">
    <property type="entry name" value="LACTONASE DRP35"/>
    <property type="match status" value="1"/>
</dbReference>
<dbReference type="Pfam" id="PF08450">
    <property type="entry name" value="SGL"/>
    <property type="match status" value="1"/>
</dbReference>
<proteinExistence type="predicted"/>
<accession>A0A4P0Y6H2</accession>
<evidence type="ECO:0000256" key="2">
    <source>
        <dbReference type="SAM" id="MobiDB-lite"/>
    </source>
</evidence>
<feature type="region of interest" description="Disordered" evidence="2">
    <location>
        <begin position="331"/>
        <end position="355"/>
    </location>
</feature>
<keyword evidence="1 4" id="KW-0378">Hydrolase</keyword>
<evidence type="ECO:0000313" key="4">
    <source>
        <dbReference type="EMBL" id="VTM56062.1"/>
    </source>
</evidence>
<dbReference type="InterPro" id="IPR051262">
    <property type="entry name" value="SMP-30/CGR1_Lactonase"/>
</dbReference>
<dbReference type="Proteomes" id="UP000507695">
    <property type="component" value="Unassembled WGS sequence"/>
</dbReference>
<dbReference type="EMBL" id="CABDVL010000003">
    <property type="protein sequence ID" value="VTM56062.1"/>
    <property type="molecule type" value="Genomic_DNA"/>
</dbReference>